<accession>A0AAW0MI66</accession>
<reference evidence="2" key="2">
    <citation type="journal article" date="2018" name="Sci. Data">
        <title>The draft genome sequence of cork oak.</title>
        <authorList>
            <person name="Ramos A.M."/>
            <person name="Usie A."/>
            <person name="Barbosa P."/>
            <person name="Barros P.M."/>
            <person name="Capote T."/>
            <person name="Chaves I."/>
            <person name="Simoes F."/>
            <person name="Abreu I."/>
            <person name="Carrasquinho I."/>
            <person name="Faro C."/>
            <person name="Guimaraes J.B."/>
            <person name="Mendonca D."/>
            <person name="Nobrega F."/>
            <person name="Rodrigues L."/>
            <person name="Saibo N.J.M."/>
            <person name="Varela M.C."/>
            <person name="Egas C."/>
            <person name="Matos J."/>
            <person name="Miguel C.M."/>
            <person name="Oliveira M.M."/>
            <person name="Ricardo C.P."/>
            <person name="Goncalves S."/>
        </authorList>
    </citation>
    <scope>NUCLEOTIDE SEQUENCE [LARGE SCALE GENOMIC DNA]</scope>
    <source>
        <strain evidence="2">HL8</strain>
    </source>
</reference>
<reference evidence="2" key="1">
    <citation type="submission" date="2017-12" db="EMBL/GenBank/DDBJ databases">
        <authorList>
            <person name="Barbosa P."/>
            <person name="Usie A."/>
            <person name="Ramos A.M."/>
        </authorList>
    </citation>
    <scope>NUCLEOTIDE SEQUENCE</scope>
    <source>
        <strain evidence="2">HL8</strain>
        <tissue evidence="2">Leaves</tissue>
    </source>
</reference>
<organism evidence="2">
    <name type="scientific">Quercus suber</name>
    <name type="common">Cork oak</name>
    <dbReference type="NCBI Taxonomy" id="58331"/>
    <lineage>
        <taxon>Eukaryota</taxon>
        <taxon>Viridiplantae</taxon>
        <taxon>Streptophyta</taxon>
        <taxon>Embryophyta</taxon>
        <taxon>Tracheophyta</taxon>
        <taxon>Spermatophyta</taxon>
        <taxon>Magnoliopsida</taxon>
        <taxon>eudicotyledons</taxon>
        <taxon>Gunneridae</taxon>
        <taxon>Pentapetalae</taxon>
        <taxon>rosids</taxon>
        <taxon>fabids</taxon>
        <taxon>Fagales</taxon>
        <taxon>Fagaceae</taxon>
        <taxon>Quercus</taxon>
    </lineage>
</organism>
<protein>
    <submittedName>
        <fullName evidence="2">Patatin-like protein 2</fullName>
    </submittedName>
</protein>
<name>A0AAW0MI66_QUESU</name>
<dbReference type="PANTHER" id="PTHR32176">
    <property type="entry name" value="XYLOSE ISOMERASE"/>
    <property type="match status" value="1"/>
</dbReference>
<keyword evidence="1" id="KW-0443">Lipid metabolism</keyword>
<keyword evidence="1" id="KW-0442">Lipid degradation</keyword>
<reference evidence="2" key="3">
    <citation type="submission" date="2023-07" db="EMBL/GenBank/DDBJ databases">
        <title>An improved reference 1 genome and first organelle genomes of Quercus suber.</title>
        <authorList>
            <consortium name="Genosuber Consortium"/>
            <person name="Usie A."/>
            <person name="Serra O."/>
            <person name="Barros P."/>
        </authorList>
    </citation>
    <scope>NUCLEOTIDE SEQUENCE</scope>
    <source>
        <strain evidence="2">HL8</strain>
        <tissue evidence="2">Leaves</tissue>
    </source>
</reference>
<evidence type="ECO:0000313" key="2">
    <source>
        <dbReference type="EMBL" id="KAK7861477.1"/>
    </source>
</evidence>
<dbReference type="InterPro" id="IPR016035">
    <property type="entry name" value="Acyl_Trfase/lysoPLipase"/>
</dbReference>
<dbReference type="GO" id="GO:0016042">
    <property type="term" value="P:lipid catabolic process"/>
    <property type="evidence" value="ECO:0007669"/>
    <property type="project" value="UniProtKB-KW"/>
</dbReference>
<dbReference type="SUPFAM" id="SSF52151">
    <property type="entry name" value="FabD/lysophospholipase-like"/>
    <property type="match status" value="1"/>
</dbReference>
<gene>
    <name evidence="2" type="primary">PLP2_4</name>
    <name evidence="2" type="ORF">CFP56_011227</name>
</gene>
<sequence length="155" mass="17653">MRPFTSHHQITETATGIDLDVCYDVLGFSVMGKDDFLYVVMEHLRMNGGILGKLDTVDVVEVNLNEITIPKKQAYNFLQFLQFLREFKKRQKNFVSSVTSLVDELVGPKYDGMYLRSLTNQILGDLTVKQTLTDVIIPTFDTKLLQPVIFSTNDV</sequence>
<dbReference type="PANTHER" id="PTHR32176:SF99">
    <property type="entry name" value="PATATIN"/>
    <property type="match status" value="1"/>
</dbReference>
<comment type="caution">
    <text evidence="2">The sequence shown here is derived from an EMBL/GenBank/DDBJ whole genome shotgun (WGS) entry which is preliminary data.</text>
</comment>
<dbReference type="GO" id="GO:0047372">
    <property type="term" value="F:monoacylglycerol lipase activity"/>
    <property type="evidence" value="ECO:0007669"/>
    <property type="project" value="TreeGrafter"/>
</dbReference>
<dbReference type="EMBL" id="PKMF04000002">
    <property type="protein sequence ID" value="KAK7861477.1"/>
    <property type="molecule type" value="Genomic_DNA"/>
</dbReference>
<proteinExistence type="predicted"/>
<dbReference type="Gene3D" id="3.40.1090.10">
    <property type="entry name" value="Cytosolic phospholipase A2 catalytic domain"/>
    <property type="match status" value="1"/>
</dbReference>
<dbReference type="AlphaFoldDB" id="A0AAW0MI66"/>
<dbReference type="GO" id="GO:0004620">
    <property type="term" value="F:phospholipase activity"/>
    <property type="evidence" value="ECO:0007669"/>
    <property type="project" value="TreeGrafter"/>
</dbReference>
<evidence type="ECO:0000256" key="1">
    <source>
        <dbReference type="ARBA" id="ARBA00022963"/>
    </source>
</evidence>